<protein>
    <recommendedName>
        <fullName evidence="4">DUF2860 domain-containing protein</fullName>
    </recommendedName>
</protein>
<dbReference type="InterPro" id="IPR016896">
    <property type="entry name" value="DUF2860"/>
</dbReference>
<evidence type="ECO:0000313" key="3">
    <source>
        <dbReference type="Proteomes" id="UP000235828"/>
    </source>
</evidence>
<dbReference type="RefSeq" id="WP_102521692.1">
    <property type="nucleotide sequence ID" value="NZ_LT960611.1"/>
</dbReference>
<reference evidence="2 3" key="1">
    <citation type="submission" date="2017-10" db="EMBL/GenBank/DDBJ databases">
        <authorList>
            <person name="Banno H."/>
            <person name="Chua N.-H."/>
        </authorList>
    </citation>
    <scope>NUCLEOTIDE SEQUENCE [LARGE SCALE GENOMIC DNA]</scope>
    <source>
        <strain evidence="2">Vibrio tapetis CECT4600</strain>
    </source>
</reference>
<dbReference type="Pfam" id="PF11059">
    <property type="entry name" value="DUF2860"/>
    <property type="match status" value="1"/>
</dbReference>
<evidence type="ECO:0000313" key="2">
    <source>
        <dbReference type="EMBL" id="SON48938.1"/>
    </source>
</evidence>
<dbReference type="AlphaFoldDB" id="A0A2N8ZAK8"/>
<dbReference type="EMBL" id="LT960611">
    <property type="protein sequence ID" value="SON48938.1"/>
    <property type="molecule type" value="Genomic_DNA"/>
</dbReference>
<dbReference type="KEGG" id="vta:A0959"/>
<keyword evidence="1" id="KW-0732">Signal</keyword>
<organism evidence="2 3">
    <name type="scientific">Vibrio tapetis subsp. tapetis</name>
    <dbReference type="NCBI Taxonomy" id="1671868"/>
    <lineage>
        <taxon>Bacteria</taxon>
        <taxon>Pseudomonadati</taxon>
        <taxon>Pseudomonadota</taxon>
        <taxon>Gammaproteobacteria</taxon>
        <taxon>Vibrionales</taxon>
        <taxon>Vibrionaceae</taxon>
        <taxon>Vibrio</taxon>
    </lineage>
</organism>
<feature type="chain" id="PRO_5014905914" description="DUF2860 domain-containing protein" evidence="1">
    <location>
        <begin position="20"/>
        <end position="320"/>
    </location>
</feature>
<dbReference type="PIRSF" id="PIRSF028696">
    <property type="entry name" value="UCP028696"/>
    <property type="match status" value="1"/>
</dbReference>
<proteinExistence type="predicted"/>
<feature type="signal peptide" evidence="1">
    <location>
        <begin position="1"/>
        <end position="19"/>
    </location>
</feature>
<name>A0A2N8ZAK8_9VIBR</name>
<keyword evidence="3" id="KW-1185">Reference proteome</keyword>
<dbReference type="Proteomes" id="UP000235828">
    <property type="component" value="Chromosome A"/>
</dbReference>
<gene>
    <name evidence="2" type="ORF">VTAP4600_A0959</name>
</gene>
<dbReference type="OrthoDB" id="6199337at2"/>
<sequence>MKIHVLLPLSMLLSSNAFAELDKEGLGGEISLLAGFSNETSNSDDTKTGNLNSGGETKSSAMFVPIGQLRYTFGQDNDKQVFLGSSRGDIIEGLFALELGYSFEYGNDSIMSLSYLPTIAAGDVWEDPFISNTKRKKTKISGDTFRVQVDNFLDIGLSGDFAFYKQKIENEQSGKHLSANPSVLQRDAKGYYASFSMGLPISDTSFLEPSFSYQRHLADGNAVSFSKYSASLTYLMMVDDHAFSLNGDYSYSSYDAKNPVFNTIRVDHGYSLNLGYEYQDFMGWDDWGLNALAGYSNSNSNIAFYETKGYFLGVGMSYHF</sequence>
<accession>A0A2N8ZAK8</accession>
<evidence type="ECO:0000256" key="1">
    <source>
        <dbReference type="SAM" id="SignalP"/>
    </source>
</evidence>
<evidence type="ECO:0008006" key="4">
    <source>
        <dbReference type="Google" id="ProtNLM"/>
    </source>
</evidence>